<dbReference type="InterPro" id="IPR036264">
    <property type="entry name" value="Bact_exopeptidase_dim_dom"/>
</dbReference>
<dbReference type="PIRSF" id="PIRSF005962">
    <property type="entry name" value="Pept_M20D_amidohydro"/>
    <property type="match status" value="1"/>
</dbReference>
<dbReference type="Pfam" id="PF07687">
    <property type="entry name" value="M20_dimer"/>
    <property type="match status" value="1"/>
</dbReference>
<dbReference type="InterPro" id="IPR002933">
    <property type="entry name" value="Peptidase_M20"/>
</dbReference>
<dbReference type="SUPFAM" id="SSF55031">
    <property type="entry name" value="Bacterial exopeptidase dimerisation domain"/>
    <property type="match status" value="1"/>
</dbReference>
<name>A0A7K0DLU7_9NOCA</name>
<reference evidence="4 5" key="1">
    <citation type="submission" date="2019-10" db="EMBL/GenBank/DDBJ databases">
        <title>Nocardia macrotermitis sp. nov. and Nocardia aurantia sp. nov., isolated from the gut of fungus growing-termite Macrotermes natalensis.</title>
        <authorList>
            <person name="Benndorf R."/>
            <person name="Schwitalla J."/>
            <person name="Martin K."/>
            <person name="De Beer W."/>
            <person name="Kaster A.-K."/>
            <person name="Vollmers J."/>
            <person name="Poulsen M."/>
            <person name="Beemelmanns C."/>
        </authorList>
    </citation>
    <scope>NUCLEOTIDE SEQUENCE [LARGE SCALE GENOMIC DNA]</scope>
    <source>
        <strain evidence="4 5">RB56</strain>
    </source>
</reference>
<feature type="binding site" evidence="2">
    <location>
        <position position="111"/>
    </location>
    <ligand>
        <name>Mn(2+)</name>
        <dbReference type="ChEBI" id="CHEBI:29035"/>
        <label>2</label>
    </ligand>
</feature>
<dbReference type="GO" id="GO:0046872">
    <property type="term" value="F:metal ion binding"/>
    <property type="evidence" value="ECO:0007669"/>
    <property type="project" value="UniProtKB-KW"/>
</dbReference>
<dbReference type="RefSeq" id="WP_153340995.1">
    <property type="nucleotide sequence ID" value="NZ_WEGI01000004.1"/>
</dbReference>
<feature type="binding site" evidence="2">
    <location>
        <position position="113"/>
    </location>
    <ligand>
        <name>Mn(2+)</name>
        <dbReference type="ChEBI" id="CHEBI:29035"/>
        <label>2</label>
    </ligand>
</feature>
<keyword evidence="1 4" id="KW-0378">Hydrolase</keyword>
<dbReference type="GO" id="GO:0047980">
    <property type="term" value="F:hippurate hydrolase activity"/>
    <property type="evidence" value="ECO:0007669"/>
    <property type="project" value="UniProtKB-EC"/>
</dbReference>
<dbReference type="AlphaFoldDB" id="A0A7K0DLU7"/>
<dbReference type="InterPro" id="IPR011650">
    <property type="entry name" value="Peptidase_M20_dimer"/>
</dbReference>
<dbReference type="EMBL" id="WEGI01000004">
    <property type="protein sequence ID" value="MQY26651.1"/>
    <property type="molecule type" value="Genomic_DNA"/>
</dbReference>
<dbReference type="GO" id="GO:0050118">
    <property type="term" value="F:N-acetyldiaminopimelate deacetylase activity"/>
    <property type="evidence" value="ECO:0007669"/>
    <property type="project" value="UniProtKB-ARBA"/>
</dbReference>
<proteinExistence type="predicted"/>
<evidence type="ECO:0000256" key="1">
    <source>
        <dbReference type="ARBA" id="ARBA00022801"/>
    </source>
</evidence>
<feature type="domain" description="Peptidase M20 dimerisation" evidence="3">
    <location>
        <begin position="196"/>
        <end position="292"/>
    </location>
</feature>
<organism evidence="4 5">
    <name type="scientific">Nocardia aurantia</name>
    <dbReference type="NCBI Taxonomy" id="2585199"/>
    <lineage>
        <taxon>Bacteria</taxon>
        <taxon>Bacillati</taxon>
        <taxon>Actinomycetota</taxon>
        <taxon>Actinomycetes</taxon>
        <taxon>Mycobacteriales</taxon>
        <taxon>Nocardiaceae</taxon>
        <taxon>Nocardia</taxon>
    </lineage>
</organism>
<protein>
    <submittedName>
        <fullName evidence="4">Hippurate hydrolase</fullName>
        <ecNumber evidence="4">3.5.1.32</ecNumber>
    </submittedName>
</protein>
<dbReference type="PANTHER" id="PTHR11014:SF63">
    <property type="entry name" value="METALLOPEPTIDASE, PUTATIVE (AFU_ORTHOLOGUE AFUA_6G09600)-RELATED"/>
    <property type="match status" value="1"/>
</dbReference>
<comment type="cofactor">
    <cofactor evidence="2">
        <name>Mn(2+)</name>
        <dbReference type="ChEBI" id="CHEBI:29035"/>
    </cofactor>
    <text evidence="2">The Mn(2+) ion enhances activity.</text>
</comment>
<feature type="binding site" evidence="2">
    <location>
        <position position="174"/>
    </location>
    <ligand>
        <name>Mn(2+)</name>
        <dbReference type="ChEBI" id="CHEBI:29035"/>
        <label>2</label>
    </ligand>
</feature>
<dbReference type="Gene3D" id="3.30.70.360">
    <property type="match status" value="1"/>
</dbReference>
<dbReference type="GO" id="GO:0019877">
    <property type="term" value="P:diaminopimelate biosynthetic process"/>
    <property type="evidence" value="ECO:0007669"/>
    <property type="project" value="UniProtKB-ARBA"/>
</dbReference>
<evidence type="ECO:0000256" key="2">
    <source>
        <dbReference type="PIRSR" id="PIRSR005962-1"/>
    </source>
</evidence>
<comment type="caution">
    <text evidence="4">The sequence shown here is derived from an EMBL/GenBank/DDBJ whole genome shotgun (WGS) entry which is preliminary data.</text>
</comment>
<gene>
    <name evidence="4" type="primary">hipO_2</name>
    <name evidence="4" type="ORF">NRB56_22220</name>
</gene>
<feature type="binding site" evidence="2">
    <location>
        <position position="147"/>
    </location>
    <ligand>
        <name>Mn(2+)</name>
        <dbReference type="ChEBI" id="CHEBI:29035"/>
        <label>2</label>
    </ligand>
</feature>
<dbReference type="OrthoDB" id="9777385at2"/>
<dbReference type="Proteomes" id="UP000431401">
    <property type="component" value="Unassembled WGS sequence"/>
</dbReference>
<sequence>MPEITLDGLGEIAAGLADFYRDLHRHPELSLHEQRTAGLIADRLRALGYEVTERVGGTGVVGLLRNGEGPVVMLRADIDALPVEEKTGLPYASTVRVTDEQGHEVPVMHACGHDMHATCLLGAATVLAGQRPAWTGTLLLVFQPAEELARGARDMVGDGLFERFPKPGIVLGQHVGPLPAGMIGHASGSIMAASDTVNVVLHGRGGHGSRPEAGVDPVLMAANVVTRLQGIVAREVAPAETAVVTVGRLQAGTKDNVIPDVAELGINIRTYSPEARTLVRSSVERIVRAESEASAAPKPPDLEWTNAAPILVSDPDATARTVAAFTEHFGAHRLLPLPTITASEDVGVFGAAAKVPTVFWFWGGLDTDTVMTALRDGRFDELPANHSPHFAPVVEPTLSTGIETLVVAADLWLGHAHDE</sequence>
<dbReference type="SUPFAM" id="SSF53187">
    <property type="entry name" value="Zn-dependent exopeptidases"/>
    <property type="match status" value="1"/>
</dbReference>
<evidence type="ECO:0000259" key="3">
    <source>
        <dbReference type="Pfam" id="PF07687"/>
    </source>
</evidence>
<dbReference type="FunFam" id="3.30.70.360:FF:000001">
    <property type="entry name" value="N-acetyldiaminopimelate deacetylase"/>
    <property type="match status" value="1"/>
</dbReference>
<dbReference type="EC" id="3.5.1.32" evidence="4"/>
<accession>A0A7K0DLU7</accession>
<dbReference type="PANTHER" id="PTHR11014">
    <property type="entry name" value="PEPTIDASE M20 FAMILY MEMBER"/>
    <property type="match status" value="1"/>
</dbReference>
<dbReference type="InterPro" id="IPR017439">
    <property type="entry name" value="Amidohydrolase"/>
</dbReference>
<dbReference type="Pfam" id="PF01546">
    <property type="entry name" value="Peptidase_M20"/>
    <property type="match status" value="1"/>
</dbReference>
<evidence type="ECO:0000313" key="5">
    <source>
        <dbReference type="Proteomes" id="UP000431401"/>
    </source>
</evidence>
<keyword evidence="2" id="KW-0464">Manganese</keyword>
<dbReference type="Gene3D" id="3.40.630.10">
    <property type="entry name" value="Zn peptidases"/>
    <property type="match status" value="1"/>
</dbReference>
<keyword evidence="2" id="KW-0479">Metal-binding</keyword>
<evidence type="ECO:0000313" key="4">
    <source>
        <dbReference type="EMBL" id="MQY26651.1"/>
    </source>
</evidence>
<keyword evidence="5" id="KW-1185">Reference proteome</keyword>
<dbReference type="NCBIfam" id="TIGR01891">
    <property type="entry name" value="amidohydrolases"/>
    <property type="match status" value="1"/>
</dbReference>